<name>A5G3T5_GEOUR</name>
<dbReference type="Proteomes" id="UP000006695">
    <property type="component" value="Chromosome"/>
</dbReference>
<evidence type="ECO:0008006" key="3">
    <source>
        <dbReference type="Google" id="ProtNLM"/>
    </source>
</evidence>
<dbReference type="Pfam" id="PF14384">
    <property type="entry name" value="BrnA_antitoxin"/>
    <property type="match status" value="1"/>
</dbReference>
<reference evidence="1 2" key="1">
    <citation type="submission" date="2007-05" db="EMBL/GenBank/DDBJ databases">
        <title>Complete sequence of Geobacter uraniireducens Rf4.</title>
        <authorList>
            <consortium name="US DOE Joint Genome Institute"/>
            <person name="Copeland A."/>
            <person name="Lucas S."/>
            <person name="Lapidus A."/>
            <person name="Barry K."/>
            <person name="Detter J.C."/>
            <person name="Glavina del Rio T."/>
            <person name="Hammon N."/>
            <person name="Israni S."/>
            <person name="Dalin E."/>
            <person name="Tice H."/>
            <person name="Pitluck S."/>
            <person name="Chertkov O."/>
            <person name="Brettin T."/>
            <person name="Bruce D."/>
            <person name="Han C."/>
            <person name="Schmutz J."/>
            <person name="Larimer F."/>
            <person name="Land M."/>
            <person name="Hauser L."/>
            <person name="Kyrpides N."/>
            <person name="Mikhailova N."/>
            <person name="Shelobolina E."/>
            <person name="Aklujkar M."/>
            <person name="Lovley D."/>
            <person name="Richardson P."/>
        </authorList>
    </citation>
    <scope>NUCLEOTIDE SEQUENCE [LARGE SCALE GENOMIC DNA]</scope>
    <source>
        <strain evidence="1 2">Rf4</strain>
    </source>
</reference>
<proteinExistence type="predicted"/>
<gene>
    <name evidence="1" type="ordered locus">Gura_2273</name>
</gene>
<dbReference type="STRING" id="351605.Gura_2273"/>
<evidence type="ECO:0000313" key="1">
    <source>
        <dbReference type="EMBL" id="ABQ26453.1"/>
    </source>
</evidence>
<protein>
    <recommendedName>
        <fullName evidence="3">BrnA antitoxin of type II toxin-antitoxin system</fullName>
    </recommendedName>
</protein>
<organism evidence="1 2">
    <name type="scientific">Geotalea uraniireducens (strain Rf4)</name>
    <name type="common">Geobacter uraniireducens</name>
    <dbReference type="NCBI Taxonomy" id="351605"/>
    <lineage>
        <taxon>Bacteria</taxon>
        <taxon>Pseudomonadati</taxon>
        <taxon>Thermodesulfobacteriota</taxon>
        <taxon>Desulfuromonadia</taxon>
        <taxon>Geobacterales</taxon>
        <taxon>Geobacteraceae</taxon>
        <taxon>Geotalea</taxon>
    </lineage>
</organism>
<keyword evidence="2" id="KW-1185">Reference proteome</keyword>
<dbReference type="OrthoDB" id="9796641at2"/>
<evidence type="ECO:0000313" key="2">
    <source>
        <dbReference type="Proteomes" id="UP000006695"/>
    </source>
</evidence>
<dbReference type="EMBL" id="CP000698">
    <property type="protein sequence ID" value="ABQ26453.1"/>
    <property type="molecule type" value="Genomic_DNA"/>
</dbReference>
<sequence>MSKVTKKRAAELAALAALPDEEIDTTDIPETDNWDAAVVGRFYRPVKQTVTIRLDADVVDWLKKEGKGYQTRVNKILRTAMEKKRDKKAA</sequence>
<dbReference type="RefSeq" id="WP_011939148.1">
    <property type="nucleotide sequence ID" value="NC_009483.1"/>
</dbReference>
<dbReference type="AlphaFoldDB" id="A5G3T5"/>
<dbReference type="HOGENOM" id="CLU_140900_1_0_7"/>
<accession>A5G3T5</accession>
<dbReference type="KEGG" id="gur:Gura_2273"/>
<dbReference type="InterPro" id="IPR025528">
    <property type="entry name" value="BrnA_antitoxin"/>
</dbReference>